<dbReference type="GO" id="GO:0003677">
    <property type="term" value="F:DNA binding"/>
    <property type="evidence" value="ECO:0007669"/>
    <property type="project" value="UniProtKB-KW"/>
</dbReference>
<dbReference type="InterPro" id="IPR052035">
    <property type="entry name" value="ZnF_BED_domain_contain"/>
</dbReference>
<keyword evidence="4 10" id="KW-0863">Zinc-finger</keyword>
<dbReference type="PANTHER" id="PTHR46481">
    <property type="entry name" value="ZINC FINGER BED DOMAIN-CONTAINING PROTEIN 4"/>
    <property type="match status" value="1"/>
</dbReference>
<dbReference type="InterPro" id="IPR025525">
    <property type="entry name" value="hAT-like_transposase_RNase-H"/>
</dbReference>
<keyword evidence="9" id="KW-0539">Nucleus</keyword>
<keyword evidence="13" id="KW-0732">Signal</keyword>
<evidence type="ECO:0000256" key="3">
    <source>
        <dbReference type="ARBA" id="ARBA00022723"/>
    </source>
</evidence>
<comment type="subunit">
    <text evidence="2">Homodimer.</text>
</comment>
<keyword evidence="3" id="KW-0479">Metal-binding</keyword>
<keyword evidence="8" id="KW-0804">Transcription</keyword>
<evidence type="ECO:0000256" key="6">
    <source>
        <dbReference type="ARBA" id="ARBA00023015"/>
    </source>
</evidence>
<comment type="similarity">
    <text evidence="11">Belongs to the GRAS family.</text>
</comment>
<accession>A0A5D2H9B4</accession>
<dbReference type="GO" id="GO:0005634">
    <property type="term" value="C:nucleus"/>
    <property type="evidence" value="ECO:0007669"/>
    <property type="project" value="UniProtKB-SubCell"/>
</dbReference>
<evidence type="ECO:0000256" key="10">
    <source>
        <dbReference type="PROSITE-ProRule" id="PRU00027"/>
    </source>
</evidence>
<dbReference type="Pfam" id="PF05699">
    <property type="entry name" value="Dimer_Tnp_hAT"/>
    <property type="match status" value="1"/>
</dbReference>
<evidence type="ECO:0000259" key="14">
    <source>
        <dbReference type="PROSITE" id="PS50808"/>
    </source>
</evidence>
<evidence type="ECO:0000256" key="1">
    <source>
        <dbReference type="ARBA" id="ARBA00004123"/>
    </source>
</evidence>
<dbReference type="InterPro" id="IPR005202">
    <property type="entry name" value="TF_GRAS"/>
</dbReference>
<evidence type="ECO:0000256" key="4">
    <source>
        <dbReference type="ARBA" id="ARBA00022771"/>
    </source>
</evidence>
<dbReference type="InterPro" id="IPR036236">
    <property type="entry name" value="Znf_C2H2_sf"/>
</dbReference>
<keyword evidence="7" id="KW-0238">DNA-binding</keyword>
<dbReference type="Pfam" id="PF22922">
    <property type="entry name" value="GAF_NLP"/>
    <property type="match status" value="1"/>
</dbReference>
<evidence type="ECO:0000256" key="5">
    <source>
        <dbReference type="ARBA" id="ARBA00022833"/>
    </source>
</evidence>
<dbReference type="Proteomes" id="UP000323506">
    <property type="component" value="Chromosome A02"/>
</dbReference>
<evidence type="ECO:0000256" key="7">
    <source>
        <dbReference type="ARBA" id="ARBA00023125"/>
    </source>
</evidence>
<evidence type="ECO:0000256" key="8">
    <source>
        <dbReference type="ARBA" id="ARBA00023163"/>
    </source>
</evidence>
<evidence type="ECO:0000256" key="9">
    <source>
        <dbReference type="ARBA" id="ARBA00023242"/>
    </source>
</evidence>
<feature type="signal peptide" evidence="13">
    <location>
        <begin position="1"/>
        <end position="19"/>
    </location>
</feature>
<dbReference type="SUPFAM" id="SSF53098">
    <property type="entry name" value="Ribonuclease H-like"/>
    <property type="match status" value="1"/>
</dbReference>
<name>A0A5D2H9B4_GOSDA</name>
<dbReference type="PROSITE" id="PS50985">
    <property type="entry name" value="GRAS"/>
    <property type="match status" value="1"/>
</dbReference>
<dbReference type="InterPro" id="IPR055081">
    <property type="entry name" value="NLP1-9_GAF"/>
</dbReference>
<evidence type="ECO:0000313" key="15">
    <source>
        <dbReference type="EMBL" id="TYH26733.1"/>
    </source>
</evidence>
<dbReference type="Pfam" id="PF02892">
    <property type="entry name" value="zf-BED"/>
    <property type="match status" value="1"/>
</dbReference>
<dbReference type="InterPro" id="IPR008906">
    <property type="entry name" value="HATC_C_dom"/>
</dbReference>
<keyword evidence="16" id="KW-1185">Reference proteome</keyword>
<feature type="domain" description="BED-type" evidence="14">
    <location>
        <begin position="620"/>
        <end position="689"/>
    </location>
</feature>
<reference evidence="15 16" key="1">
    <citation type="submission" date="2019-06" db="EMBL/GenBank/DDBJ databases">
        <title>WGS assembly of Gossypium darwinii.</title>
        <authorList>
            <person name="Chen Z.J."/>
            <person name="Sreedasyam A."/>
            <person name="Ando A."/>
            <person name="Song Q."/>
            <person name="De L."/>
            <person name="Hulse-Kemp A."/>
            <person name="Ding M."/>
            <person name="Ye W."/>
            <person name="Kirkbride R."/>
            <person name="Jenkins J."/>
            <person name="Plott C."/>
            <person name="Lovell J."/>
            <person name="Lin Y.-M."/>
            <person name="Vaughn R."/>
            <person name="Liu B."/>
            <person name="Li W."/>
            <person name="Simpson S."/>
            <person name="Scheffler B."/>
            <person name="Saski C."/>
            <person name="Grover C."/>
            <person name="Hu G."/>
            <person name="Conover J."/>
            <person name="Carlson J."/>
            <person name="Shu S."/>
            <person name="Boston L."/>
            <person name="Williams M."/>
            <person name="Peterson D."/>
            <person name="Mcgee K."/>
            <person name="Jones D."/>
            <person name="Wendel J."/>
            <person name="Stelly D."/>
            <person name="Grimwood J."/>
            <person name="Schmutz J."/>
        </authorList>
    </citation>
    <scope>NUCLEOTIDE SEQUENCE [LARGE SCALE GENOMIC DNA]</scope>
    <source>
        <strain evidence="15">1808015.09</strain>
    </source>
</reference>
<dbReference type="EMBL" id="CM017689">
    <property type="protein sequence ID" value="TYH26733.1"/>
    <property type="molecule type" value="Genomic_DNA"/>
</dbReference>
<dbReference type="PROSITE" id="PS50808">
    <property type="entry name" value="ZF_BED"/>
    <property type="match status" value="1"/>
</dbReference>
<evidence type="ECO:0000256" key="11">
    <source>
        <dbReference type="PROSITE-ProRule" id="PRU01191"/>
    </source>
</evidence>
<proteinExistence type="inferred from homology"/>
<evidence type="ECO:0000313" key="16">
    <source>
        <dbReference type="Proteomes" id="UP000323506"/>
    </source>
</evidence>
<sequence>MASSFSHTALRLLLSCAKAIEVGDLKSADAFLQNIWILADERPYLYKSRVVKYFADALVRRAYGLHPASSNLTFHVDPASYYHYDSNRINGVIENVIHGALMEKNALMGNRRLHLIDFSIPYYCFQNSVLRTLPTFSGDPPPVRVSYILPPFLKKYVDFSRQMEFLTRDAKGVNVKLEDEFKVVYANSLAEVDEYEMVVVYYKFKLDKLVRDAKAMERELVRLKEINPTIVIMLDFYSNHTHSNFLTCFKDSLLYSLKTVDWWWELDLYFDDEYEWECNIEAWEGNNVIRRHPTLTEWQHLFSMAGFSRIPLNHRKAIDLIDKFDRFVKIMGEEEECLILGYKECRMFILSAWKPKVEDEHLNFNSSNDKFGLGFNPYPSPLPPLQPFPEGFALNRVAVLAEIHDILNHLCSSKVNINQTMSNPNKKYTFLIQSNSCYLKDFNFYEFMRSCEFEMYFCKYEIEQTIIEKALESKDGYHFEPSITNLDDEDNPYPVDVKKYDIDVVAICLQNRYTSNDVYVVEFYWPATESETSKSFAPHIFNDFKHMEKKFVTVKVEGTQKAISNIPTSSNTARRLKIAEETEDVDAVEINGVNVEIFPNGHPEIVKAIKEKPSKATQRKLRSKVWDHFDRFEEDGKQVAKCKHCPKVLTGSSKSGTTHLNNHLKPVDTNEGSLRFDKKRSHMDLVKMMIKLQCPLDMAEQETFKNFLKGLQPMFEFQSKDILSYRHRIYDEEKEKHQLYFDKLASKFNLTVSLWKNNSGKTTYCSLTSHFIDDGWELKRKILALKTLEHINDTKALGEIIGSLVLEWNISNKVCSITVDNSFLNDSMVDQIKEICLSDQGSVSSNHWFISFTLLEDGFREMDGILFKLRKSIEYVTETRQGKLKFQEAVDQVKLHGGKYWDDLSFRLESDFDVLDSALRSREIFCKLEQIDENFKLNPTMEEWENAVALQSCLKCFDDIKGSQCLPVSLYFPKLCDIYKKFLQLEKSCHSFVRLMKRKFDHYWSLCNLAFAVASVLDPRLKFKIVELSYRVIYGHVSKMQLNKFHKVLRDVYYKYASEAKSLTTSASVFDDFDCSTIGLGNDSILDSLSKFASASNFNEEAPWKLELELYLDEPLLPMDGAFFDILGWWCDKSQRFPILAKMARDFLAIPISVSTPCSSISAIINNPAYSSLNPESMEALVCSENWLETPKENDGENHEPMQITRKMTWNHSFIQSILRHSINTEDIAKDSNNNDFSLSFDNWMEPQFSSSESIGEKAEIMKALVCNENRLESSIGKPNHEKNVDVVIEIVNNDPLFDNNQSDEVQSSSSESEDEATLKEQGPWCEQDIKAYLLSRFTSKEHKRLDKWQRNELNGKLIGRDKKFKFQGEILAPLLMVPQSDETRKECYINDSLIKGCRSELEVLNWFKAEKLRGVHKEKKFSWLDPDPSSLIQSYHFENHVKVLLQWFTSFLLPKLGYSDANKWPFILRNDIPKQKK</sequence>
<comment type="caution">
    <text evidence="11">Lacks conserved residue(s) required for the propagation of feature annotation.</text>
</comment>
<evidence type="ECO:0000256" key="12">
    <source>
        <dbReference type="SAM" id="MobiDB-lite"/>
    </source>
</evidence>
<dbReference type="GO" id="GO:0046983">
    <property type="term" value="F:protein dimerization activity"/>
    <property type="evidence" value="ECO:0007669"/>
    <property type="project" value="InterPro"/>
</dbReference>
<dbReference type="InterPro" id="IPR012337">
    <property type="entry name" value="RNaseH-like_sf"/>
</dbReference>
<feature type="region of interest" description="Disordered" evidence="12">
    <location>
        <begin position="1298"/>
        <end position="1321"/>
    </location>
</feature>
<gene>
    <name evidence="15" type="ORF">ES288_A02G012200v1</name>
</gene>
<organism evidence="15 16">
    <name type="scientific">Gossypium darwinii</name>
    <name type="common">Darwin's cotton</name>
    <name type="synonym">Gossypium barbadense var. darwinii</name>
    <dbReference type="NCBI Taxonomy" id="34276"/>
    <lineage>
        <taxon>Eukaryota</taxon>
        <taxon>Viridiplantae</taxon>
        <taxon>Streptophyta</taxon>
        <taxon>Embryophyta</taxon>
        <taxon>Tracheophyta</taxon>
        <taxon>Spermatophyta</taxon>
        <taxon>Magnoliopsida</taxon>
        <taxon>eudicotyledons</taxon>
        <taxon>Gunneridae</taxon>
        <taxon>Pentapetalae</taxon>
        <taxon>rosids</taxon>
        <taxon>malvids</taxon>
        <taxon>Malvales</taxon>
        <taxon>Malvaceae</taxon>
        <taxon>Malvoideae</taxon>
        <taxon>Gossypium</taxon>
    </lineage>
</organism>
<evidence type="ECO:0000256" key="2">
    <source>
        <dbReference type="ARBA" id="ARBA00011738"/>
    </source>
</evidence>
<keyword evidence="6" id="KW-0805">Transcription regulation</keyword>
<feature type="region of interest" description="SAW" evidence="11">
    <location>
        <begin position="282"/>
        <end position="354"/>
    </location>
</feature>
<evidence type="ECO:0000256" key="13">
    <source>
        <dbReference type="SAM" id="SignalP"/>
    </source>
</evidence>
<dbReference type="GO" id="GO:0008270">
    <property type="term" value="F:zinc ion binding"/>
    <property type="evidence" value="ECO:0007669"/>
    <property type="project" value="UniProtKB-KW"/>
</dbReference>
<dbReference type="SUPFAM" id="SSF57667">
    <property type="entry name" value="beta-beta-alpha zinc fingers"/>
    <property type="match status" value="1"/>
</dbReference>
<comment type="subcellular location">
    <subcellularLocation>
        <location evidence="1">Nucleus</location>
    </subcellularLocation>
</comment>
<dbReference type="Pfam" id="PF03514">
    <property type="entry name" value="GRAS"/>
    <property type="match status" value="1"/>
</dbReference>
<keyword evidence="5" id="KW-0862">Zinc</keyword>
<feature type="chain" id="PRO_5023121449" description="BED-type domain-containing protein" evidence="13">
    <location>
        <begin position="20"/>
        <end position="1478"/>
    </location>
</feature>
<dbReference type="PANTHER" id="PTHR46481:SF11">
    <property type="entry name" value="ZINC FINGER BED DOMAIN-CONTAINING PROTEIN RICESLEEPER 2-LIKE"/>
    <property type="match status" value="1"/>
</dbReference>
<dbReference type="Pfam" id="PF14372">
    <property type="entry name" value="hAT-like_RNase-H"/>
    <property type="match status" value="1"/>
</dbReference>
<protein>
    <recommendedName>
        <fullName evidence="14">BED-type domain-containing protein</fullName>
    </recommendedName>
</protein>
<dbReference type="SMART" id="SM00614">
    <property type="entry name" value="ZnF_BED"/>
    <property type="match status" value="1"/>
</dbReference>
<dbReference type="InterPro" id="IPR003656">
    <property type="entry name" value="Znf_BED"/>
</dbReference>